<feature type="region of interest" description="Disordered" evidence="2">
    <location>
        <begin position="250"/>
        <end position="269"/>
    </location>
</feature>
<dbReference type="Pfam" id="PF03140">
    <property type="entry name" value="DUF247"/>
    <property type="match status" value="1"/>
</dbReference>
<dbReference type="EMBL" id="MU229025">
    <property type="protein sequence ID" value="KAG6618137.1"/>
    <property type="molecule type" value="Genomic_DNA"/>
</dbReference>
<sequence length="451" mass="51632">MEELLSRKVSLVKEEAGETSRRRQSIEIDEEASSTSKMRKENLEKLKEAGANIKRNSAAKTTPKIQKVPALLRGHENFKKYFEPRVVSLGPIHHGNKEYQAAEDFKLGMASEFVEDSGESGEFLLEKIVGNIKQLKQYFDEKVAEKYDDETLAWMLFVDGCAVLQSIHTADKKDQMAFVQQDMLLLENQLPYRLLLDLMAYSKKKEKLEKSIENFMKQMAHKRGQEVGKAGETNGIHLLDLLHTRLVGKSTTTENKGSKSGGKQEPRQSYRNVQELRAAGIYVKPAQTSSLTKISFDRFLNFYPGYLRLPLITVDDSTAPKFFNLIAYEICSDFENNYGITSYVAFLESLIDHPGDVKELRNAGILHNLLVNFDKYKQVKTQIQEYFDKAWVRWVAEFFHQYFSSPWTVFAFLGALLALFLSATQTWYAVFSPPGPCDKFCEKFNQNLRKG</sequence>
<dbReference type="AlphaFoldDB" id="A0A922A1W0"/>
<protein>
    <submittedName>
        <fullName evidence="4">Uncharacterized protein</fullName>
    </submittedName>
</protein>
<evidence type="ECO:0000313" key="4">
    <source>
        <dbReference type="EMBL" id="KAG6618137.1"/>
    </source>
</evidence>
<evidence type="ECO:0000256" key="3">
    <source>
        <dbReference type="SAM" id="Phobius"/>
    </source>
</evidence>
<feature type="coiled-coil region" evidence="1">
    <location>
        <begin position="198"/>
        <end position="225"/>
    </location>
</feature>
<feature type="transmembrane region" description="Helical" evidence="3">
    <location>
        <begin position="407"/>
        <end position="430"/>
    </location>
</feature>
<keyword evidence="3" id="KW-1133">Transmembrane helix</keyword>
<evidence type="ECO:0000256" key="1">
    <source>
        <dbReference type="SAM" id="Coils"/>
    </source>
</evidence>
<evidence type="ECO:0000313" key="5">
    <source>
        <dbReference type="Proteomes" id="UP000811246"/>
    </source>
</evidence>
<gene>
    <name evidence="4" type="ORF">I3842_Q125400</name>
</gene>
<keyword evidence="1" id="KW-0175">Coiled coil</keyword>
<keyword evidence="3" id="KW-0812">Transmembrane</keyword>
<dbReference type="PANTHER" id="PTHR31170">
    <property type="entry name" value="BNAC04G53230D PROTEIN"/>
    <property type="match status" value="1"/>
</dbReference>
<dbReference type="InterPro" id="IPR004158">
    <property type="entry name" value="DUF247_pln"/>
</dbReference>
<name>A0A922A1W0_CARIL</name>
<dbReference type="PANTHER" id="PTHR31170:SF25">
    <property type="entry name" value="BNAA09G04570D PROTEIN"/>
    <property type="match status" value="1"/>
</dbReference>
<organism evidence="4 5">
    <name type="scientific">Carya illinoinensis</name>
    <name type="common">Pecan</name>
    <dbReference type="NCBI Taxonomy" id="32201"/>
    <lineage>
        <taxon>Eukaryota</taxon>
        <taxon>Viridiplantae</taxon>
        <taxon>Streptophyta</taxon>
        <taxon>Embryophyta</taxon>
        <taxon>Tracheophyta</taxon>
        <taxon>Spermatophyta</taxon>
        <taxon>Magnoliopsida</taxon>
        <taxon>eudicotyledons</taxon>
        <taxon>Gunneridae</taxon>
        <taxon>Pentapetalae</taxon>
        <taxon>rosids</taxon>
        <taxon>fabids</taxon>
        <taxon>Fagales</taxon>
        <taxon>Juglandaceae</taxon>
        <taxon>Carya</taxon>
    </lineage>
</organism>
<proteinExistence type="predicted"/>
<evidence type="ECO:0000256" key="2">
    <source>
        <dbReference type="SAM" id="MobiDB-lite"/>
    </source>
</evidence>
<feature type="compositionally biased region" description="Basic and acidic residues" evidence="2">
    <location>
        <begin position="1"/>
        <end position="26"/>
    </location>
</feature>
<comment type="caution">
    <text evidence="4">The sequence shown here is derived from an EMBL/GenBank/DDBJ whole genome shotgun (WGS) entry which is preliminary data.</text>
</comment>
<reference evidence="4" key="1">
    <citation type="submission" date="2021-01" db="EMBL/GenBank/DDBJ databases">
        <authorList>
            <person name="Lovell J.T."/>
            <person name="Bentley N."/>
            <person name="Bhattarai G."/>
            <person name="Jenkins J.W."/>
            <person name="Sreedasyam A."/>
            <person name="Alarcon Y."/>
            <person name="Bock C."/>
            <person name="Boston L."/>
            <person name="Carlson J."/>
            <person name="Cervantes K."/>
            <person name="Clermont K."/>
            <person name="Krom N."/>
            <person name="Kubenka K."/>
            <person name="Mamidi S."/>
            <person name="Mattison C."/>
            <person name="Monteros M."/>
            <person name="Pisani C."/>
            <person name="Plott C."/>
            <person name="Rajasekar S."/>
            <person name="Rhein H.S."/>
            <person name="Rohla C."/>
            <person name="Song M."/>
            <person name="Hilaire R.S."/>
            <person name="Shu S."/>
            <person name="Wells L."/>
            <person name="Wang X."/>
            <person name="Webber J."/>
            <person name="Heerema R.J."/>
            <person name="Klein P."/>
            <person name="Conner P."/>
            <person name="Grauke L."/>
            <person name="Grimwood J."/>
            <person name="Schmutz J."/>
            <person name="Randall J.J."/>
        </authorList>
    </citation>
    <scope>NUCLEOTIDE SEQUENCE</scope>
    <source>
        <tissue evidence="4">Leaf</tissue>
    </source>
</reference>
<keyword evidence="3" id="KW-0472">Membrane</keyword>
<feature type="region of interest" description="Disordered" evidence="2">
    <location>
        <begin position="1"/>
        <end position="41"/>
    </location>
</feature>
<accession>A0A922A1W0</accession>
<dbReference type="Proteomes" id="UP000811246">
    <property type="component" value="Unassembled WGS sequence"/>
</dbReference>